<sequence>MESAFDQSLLSSAIPTLGCQIVNLYSQLRQVQIAILALCKALRLMTCDGDVEESSSKLLTFLSNNVYSKSVERLLSSHKFIHTIYKAMESIPEGTLG</sequence>
<dbReference type="Proteomes" id="UP001058974">
    <property type="component" value="Chromosome 2"/>
</dbReference>
<dbReference type="PANTHER" id="PTHR15682:SF2">
    <property type="entry name" value="UNHEALTHY RIBOSOME BIOGENESIS PROTEIN 2 HOMOLOG"/>
    <property type="match status" value="1"/>
</dbReference>
<dbReference type="EMBL" id="JAMSHJ010000002">
    <property type="protein sequence ID" value="KAI5434252.1"/>
    <property type="molecule type" value="Genomic_DNA"/>
</dbReference>
<dbReference type="AlphaFoldDB" id="A0A9D4Y7L5"/>
<evidence type="ECO:0000313" key="1">
    <source>
        <dbReference type="EMBL" id="KAI5434252.1"/>
    </source>
</evidence>
<organism evidence="1 2">
    <name type="scientific">Pisum sativum</name>
    <name type="common">Garden pea</name>
    <name type="synonym">Lathyrus oleraceus</name>
    <dbReference type="NCBI Taxonomy" id="3888"/>
    <lineage>
        <taxon>Eukaryota</taxon>
        <taxon>Viridiplantae</taxon>
        <taxon>Streptophyta</taxon>
        <taxon>Embryophyta</taxon>
        <taxon>Tracheophyta</taxon>
        <taxon>Spermatophyta</taxon>
        <taxon>Magnoliopsida</taxon>
        <taxon>eudicotyledons</taxon>
        <taxon>Gunneridae</taxon>
        <taxon>Pentapetalae</taxon>
        <taxon>rosids</taxon>
        <taxon>fabids</taxon>
        <taxon>Fabales</taxon>
        <taxon>Fabaceae</taxon>
        <taxon>Papilionoideae</taxon>
        <taxon>50 kb inversion clade</taxon>
        <taxon>NPAAA clade</taxon>
        <taxon>Hologalegina</taxon>
        <taxon>IRL clade</taxon>
        <taxon>Fabeae</taxon>
        <taxon>Lathyrus</taxon>
    </lineage>
</organism>
<protein>
    <submittedName>
        <fullName evidence="1">Uncharacterized protein</fullName>
    </submittedName>
</protein>
<dbReference type="Gramene" id="Psat02G0120900-T1">
    <property type="protein sequence ID" value="KAI5434252.1"/>
    <property type="gene ID" value="KIW84_021209"/>
</dbReference>
<dbReference type="GO" id="GO:0042254">
    <property type="term" value="P:ribosome biogenesis"/>
    <property type="evidence" value="ECO:0007669"/>
    <property type="project" value="TreeGrafter"/>
</dbReference>
<accession>A0A9D4Y7L5</accession>
<evidence type="ECO:0000313" key="2">
    <source>
        <dbReference type="Proteomes" id="UP001058974"/>
    </source>
</evidence>
<comment type="caution">
    <text evidence="1">The sequence shown here is derived from an EMBL/GenBank/DDBJ whole genome shotgun (WGS) entry which is preliminary data.</text>
</comment>
<dbReference type="InterPro" id="IPR052609">
    <property type="entry name" value="Ribosome_Biogenesis_Reg"/>
</dbReference>
<gene>
    <name evidence="1" type="ORF">KIW84_021209</name>
</gene>
<reference evidence="1 2" key="1">
    <citation type="journal article" date="2022" name="Nat. Genet.">
        <title>Improved pea reference genome and pan-genome highlight genomic features and evolutionary characteristics.</title>
        <authorList>
            <person name="Yang T."/>
            <person name="Liu R."/>
            <person name="Luo Y."/>
            <person name="Hu S."/>
            <person name="Wang D."/>
            <person name="Wang C."/>
            <person name="Pandey M.K."/>
            <person name="Ge S."/>
            <person name="Xu Q."/>
            <person name="Li N."/>
            <person name="Li G."/>
            <person name="Huang Y."/>
            <person name="Saxena R.K."/>
            <person name="Ji Y."/>
            <person name="Li M."/>
            <person name="Yan X."/>
            <person name="He Y."/>
            <person name="Liu Y."/>
            <person name="Wang X."/>
            <person name="Xiang C."/>
            <person name="Varshney R.K."/>
            <person name="Ding H."/>
            <person name="Gao S."/>
            <person name="Zong X."/>
        </authorList>
    </citation>
    <scope>NUCLEOTIDE SEQUENCE [LARGE SCALE GENOMIC DNA]</scope>
    <source>
        <strain evidence="1 2">cv. Zhongwan 6</strain>
    </source>
</reference>
<keyword evidence="2" id="KW-1185">Reference proteome</keyword>
<dbReference type="PANTHER" id="PTHR15682">
    <property type="entry name" value="UNHEALTHY RIBOSOME BIOGENESIS PROTEIN 2 HOMOLOG"/>
    <property type="match status" value="1"/>
</dbReference>
<dbReference type="GO" id="GO:0005730">
    <property type="term" value="C:nucleolus"/>
    <property type="evidence" value="ECO:0007669"/>
    <property type="project" value="TreeGrafter"/>
</dbReference>
<name>A0A9D4Y7L5_PEA</name>
<proteinExistence type="predicted"/>